<accession>A0ABZ2BE93</accession>
<dbReference type="Proteomes" id="UP001432360">
    <property type="component" value="Chromosome"/>
</dbReference>
<organism evidence="1 2">
    <name type="scientific">Sinorhizobium chiapasense</name>
    <dbReference type="NCBI Taxonomy" id="501572"/>
    <lineage>
        <taxon>Bacteria</taxon>
        <taxon>Pseudomonadati</taxon>
        <taxon>Pseudomonadota</taxon>
        <taxon>Alphaproteobacteria</taxon>
        <taxon>Hyphomicrobiales</taxon>
        <taxon>Rhizobiaceae</taxon>
        <taxon>Sinorhizobium/Ensifer group</taxon>
        <taxon>Sinorhizobium</taxon>
    </lineage>
</organism>
<keyword evidence="2" id="KW-1185">Reference proteome</keyword>
<dbReference type="EMBL" id="CP133148">
    <property type="protein sequence ID" value="WVT05631.1"/>
    <property type="molecule type" value="Genomic_DNA"/>
</dbReference>
<gene>
    <name evidence="1" type="ORF">RB548_09655</name>
</gene>
<proteinExistence type="predicted"/>
<protein>
    <submittedName>
        <fullName evidence="1">Uncharacterized protein</fullName>
    </submittedName>
</protein>
<reference evidence="1" key="1">
    <citation type="submission" date="2023-08" db="EMBL/GenBank/DDBJ databases">
        <title>Complete genome sequence of Sinorhizobium chiapanecum ITTG S70 isolated from Acaciella angustissima nodules in Chiapas-Mexico.</title>
        <authorList>
            <person name="Rincon-Rosales R."/>
            <person name="Rogel M.A."/>
            <person name="Rincon-Medina C.I."/>
            <person name="Guerrero G."/>
            <person name="Manzano-Gomez L.A."/>
            <person name="Lopez-Lopez A."/>
            <person name="Rincon Molina F.A."/>
            <person name="Martinez-Romero E."/>
        </authorList>
    </citation>
    <scope>NUCLEOTIDE SEQUENCE</scope>
    <source>
        <strain evidence="1">ITTG S70</strain>
    </source>
</reference>
<evidence type="ECO:0000313" key="1">
    <source>
        <dbReference type="EMBL" id="WVT05631.1"/>
    </source>
</evidence>
<sequence>MKNWPRGILYRFAIVLGLLVVLGGVVFAMIGPDAGEDASRRGICERSGGTAPECALPPESADKVLYALLSCSPDFFRILKEERAVFGRAEIKALPYNLISLEEPRTTVATFAKPIEAYGLTLIGYSQDWSLYKGASSEGYSWGFHVIEPPAEVAKAIKARHPDKEEFRRSGWVSGAMRSDDWPGLIWTPKAVFPGTQIDCFGDRGDNGMEELPYVADLFLSQSGELRIVGRLRLFIASFAKTIAEF</sequence>
<dbReference type="RefSeq" id="WP_331374707.1">
    <property type="nucleotide sequence ID" value="NZ_CP133148.1"/>
</dbReference>
<name>A0ABZ2BE93_9HYPH</name>
<evidence type="ECO:0000313" key="2">
    <source>
        <dbReference type="Proteomes" id="UP001432360"/>
    </source>
</evidence>